<organism evidence="2 3">
    <name type="scientific">Endozoicomonas elysicola</name>
    <dbReference type="NCBI Taxonomy" id="305900"/>
    <lineage>
        <taxon>Bacteria</taxon>
        <taxon>Pseudomonadati</taxon>
        <taxon>Pseudomonadota</taxon>
        <taxon>Gammaproteobacteria</taxon>
        <taxon>Oceanospirillales</taxon>
        <taxon>Endozoicomonadaceae</taxon>
        <taxon>Endozoicomonas</taxon>
    </lineage>
</organism>
<keyword evidence="3" id="KW-1185">Reference proteome</keyword>
<feature type="compositionally biased region" description="Polar residues" evidence="1">
    <location>
        <begin position="172"/>
        <end position="190"/>
    </location>
</feature>
<dbReference type="SUPFAM" id="SSF48371">
    <property type="entry name" value="ARM repeat"/>
    <property type="match status" value="1"/>
</dbReference>
<gene>
    <name evidence="2" type="ORF">GV64_03780</name>
</gene>
<feature type="compositionally biased region" description="Polar residues" evidence="1">
    <location>
        <begin position="642"/>
        <end position="666"/>
    </location>
</feature>
<evidence type="ECO:0000256" key="1">
    <source>
        <dbReference type="SAM" id="MobiDB-lite"/>
    </source>
</evidence>
<feature type="region of interest" description="Disordered" evidence="1">
    <location>
        <begin position="424"/>
        <end position="481"/>
    </location>
</feature>
<evidence type="ECO:0000313" key="2">
    <source>
        <dbReference type="EMBL" id="KEI69982.1"/>
    </source>
</evidence>
<feature type="region of interest" description="Disordered" evidence="1">
    <location>
        <begin position="172"/>
        <end position="194"/>
    </location>
</feature>
<proteinExistence type="predicted"/>
<accession>A0A081K756</accession>
<feature type="region of interest" description="Disordered" evidence="1">
    <location>
        <begin position="77"/>
        <end position="99"/>
    </location>
</feature>
<dbReference type="AlphaFoldDB" id="A0A081K756"/>
<dbReference type="InterPro" id="IPR016024">
    <property type="entry name" value="ARM-type_fold"/>
</dbReference>
<name>A0A081K756_9GAMM</name>
<reference evidence="2 3" key="1">
    <citation type="submission" date="2014-06" db="EMBL/GenBank/DDBJ databases">
        <title>Whole Genome Sequences of Three Symbiotic Endozoicomonas Bacteria.</title>
        <authorList>
            <person name="Neave M.J."/>
            <person name="Apprill A."/>
            <person name="Voolstra C.R."/>
        </authorList>
    </citation>
    <scope>NUCLEOTIDE SEQUENCE [LARGE SCALE GENOMIC DNA]</scope>
    <source>
        <strain evidence="2 3">DSM 22380</strain>
    </source>
</reference>
<dbReference type="Proteomes" id="UP000027997">
    <property type="component" value="Unassembled WGS sequence"/>
</dbReference>
<comment type="caution">
    <text evidence="2">The sequence shown here is derived from an EMBL/GenBank/DDBJ whole genome shotgun (WGS) entry which is preliminary data.</text>
</comment>
<dbReference type="EMBL" id="JOJP01000001">
    <property type="protein sequence ID" value="KEI69982.1"/>
    <property type="molecule type" value="Genomic_DNA"/>
</dbReference>
<feature type="compositionally biased region" description="Basic residues" evidence="1">
    <location>
        <begin position="669"/>
        <end position="678"/>
    </location>
</feature>
<protein>
    <submittedName>
        <fullName evidence="2">Uncharacterized protein</fullName>
    </submittedName>
</protein>
<sequence length="698" mass="77051">MVVLKRPVQTAGLQNIPSGIQGGQPPRYQLQGYGVQARNQPNPQPSKTTFEHPIKMGMPTTNAHSLFLGNQFGRSPSFSSQASLTHQSHSSSYHGTPSCQYSTGSTYIGEGHNLANVRGVADSEYLSGQLLSLKDVQPEIHQQALDQANPASAKQTMVPPSCGALAEVSQPYSVRSNQEPTIPSTSSQAPNLEDSQRTQNILQERVQKIVLTAAKGIAEKAGVELQDQIEENISTLAAAINDDVIPSMQEKMSQKLDETYTAAFEKISPDITKQLVEMVKTELQTIAVSATTAMQESLNQGITKTLTAMVEITTPDLKEQREKVIPESCQHITDTMLQNLEKQLIPKIQSTFQTVITTGTSKVLEQHSQHLSSLYSELETELNTTISGLRSLKEQMITDAKQHREDFQRECHFAITKFREVTESQLKLSPPPLTETSSARGNGLPDSKLQADSQIGTPIALHQQDTDASGEPPRKKMSLAQPAVEPENLTPESTGAIHATTSCLQKNKASELAQSFRDCKVESIPLLQELRKMLESRLKHPLPRTTGKEKLFLAVAKLCTSEKTESNRLDQVETLLRQNLPKSGDNPNHTEIIKRNEVIKKIKDDFAYEACELLLVAAENSGQLPVTSIHSLLQIAVDKLKQNQPEQAKPQPESQSANQAPEQQEANSRKRTTPRRNAGRPDYFYYWTSKGNVTQPFS</sequence>
<feature type="region of interest" description="Disordered" evidence="1">
    <location>
        <begin position="642"/>
        <end position="685"/>
    </location>
</feature>
<evidence type="ECO:0000313" key="3">
    <source>
        <dbReference type="Proteomes" id="UP000027997"/>
    </source>
</evidence>